<dbReference type="PANTHER" id="PTHR13608">
    <property type="entry name" value="ARMADILLO-LIKE HELICAL DOMAIN-CONTAINING PROTEIN 3"/>
    <property type="match status" value="1"/>
</dbReference>
<accession>A0A9P5TAW9</accession>
<comment type="caution">
    <text evidence="6">The sequence shown here is derived from an EMBL/GenBank/DDBJ whole genome shotgun (WGS) entry which is preliminary data.</text>
</comment>
<dbReference type="Proteomes" id="UP000759537">
    <property type="component" value="Unassembled WGS sequence"/>
</dbReference>
<name>A0A9P5TAW9_9AGAM</name>
<sequence length="561" mass="62564">MLFSTCLECARTAPYDDPKKYHAVQLMTVMTRCLLSKSDLAGWEVMELFAGGVNESDKFFNEFTTTIGTLLGDDDAPVELRHEVLQLAVVFMCGINQLSTGAYLLRGDLFPAILSIIKGRETGRFTFEALLLLTLLSNFHKSDAAKLNPFLRHIGEITDVEVLRKVCWAAEFAAAAIVRTYQEISDDSPPTISSMLGSFVTSLRPDRAFSSYPGQHAERAFQRPVRRPIEACIVVVPILEFALRNSTFPSVLVEGIKNAAGNKDLQPPLPHAILSLSSYLLTHATSTSSFRAIGYANVALHILLAFVESDEVIRAFCEPNPQPVRLCRQASNTPFAPSPRPLICAVLDCCILWLRHNLHKRLETSLYLTCIRTCYRTIWFLQKEHIRPNYYWLQLWKAIIGLLDFLGIKLDELSSITSIEQLLQESLVLLDLVSTKAEAFLSSPEAIHEFIYELVRSAPALQRLTAALRSFVSPRTASGLSHENSSEQALSHLLSVTNYYEEKVGSKSRSADGAMRVVAKEIERDGIHCVGDSHVEDPPSWSEGVTIFLRHVYSDGMALMP</sequence>
<keyword evidence="4" id="KW-0472">Membrane</keyword>
<evidence type="ECO:0000256" key="4">
    <source>
        <dbReference type="ARBA" id="ARBA00023136"/>
    </source>
</evidence>
<organism evidence="6 7">
    <name type="scientific">Russula ochroleuca</name>
    <dbReference type="NCBI Taxonomy" id="152965"/>
    <lineage>
        <taxon>Eukaryota</taxon>
        <taxon>Fungi</taxon>
        <taxon>Dikarya</taxon>
        <taxon>Basidiomycota</taxon>
        <taxon>Agaricomycotina</taxon>
        <taxon>Agaricomycetes</taxon>
        <taxon>Russulales</taxon>
        <taxon>Russulaceae</taxon>
        <taxon>Russula</taxon>
    </lineage>
</organism>
<keyword evidence="3" id="KW-1133">Transmembrane helix</keyword>
<evidence type="ECO:0000256" key="3">
    <source>
        <dbReference type="ARBA" id="ARBA00022989"/>
    </source>
</evidence>
<dbReference type="InterPro" id="IPR039868">
    <property type="entry name" value="ARMD3-like"/>
</dbReference>
<evidence type="ECO:0000256" key="1">
    <source>
        <dbReference type="ARBA" id="ARBA00004370"/>
    </source>
</evidence>
<evidence type="ECO:0000313" key="6">
    <source>
        <dbReference type="EMBL" id="KAF8482006.1"/>
    </source>
</evidence>
<protein>
    <recommendedName>
        <fullName evidence="5">Armadillo-like helical domain-containing protein</fullName>
    </recommendedName>
</protein>
<evidence type="ECO:0000259" key="5">
    <source>
        <dbReference type="SMART" id="SM01158"/>
    </source>
</evidence>
<proteinExistence type="predicted"/>
<dbReference type="OrthoDB" id="2012278at2759"/>
<dbReference type="InterPro" id="IPR013636">
    <property type="entry name" value="ARMH3_C"/>
</dbReference>
<gene>
    <name evidence="6" type="ORF">DFH94DRAFT_734513</name>
</gene>
<evidence type="ECO:0000313" key="7">
    <source>
        <dbReference type="Proteomes" id="UP000759537"/>
    </source>
</evidence>
<comment type="subcellular location">
    <subcellularLocation>
        <location evidence="1">Membrane</location>
    </subcellularLocation>
</comment>
<dbReference type="Pfam" id="PF08427">
    <property type="entry name" value="ARMH3_C"/>
    <property type="match status" value="1"/>
</dbReference>
<reference evidence="6" key="1">
    <citation type="submission" date="2019-10" db="EMBL/GenBank/DDBJ databases">
        <authorList>
            <consortium name="DOE Joint Genome Institute"/>
            <person name="Kuo A."/>
            <person name="Miyauchi S."/>
            <person name="Kiss E."/>
            <person name="Drula E."/>
            <person name="Kohler A."/>
            <person name="Sanchez-Garcia M."/>
            <person name="Andreopoulos B."/>
            <person name="Barry K.W."/>
            <person name="Bonito G."/>
            <person name="Buee M."/>
            <person name="Carver A."/>
            <person name="Chen C."/>
            <person name="Cichocki N."/>
            <person name="Clum A."/>
            <person name="Culley D."/>
            <person name="Crous P.W."/>
            <person name="Fauchery L."/>
            <person name="Girlanda M."/>
            <person name="Hayes R."/>
            <person name="Keri Z."/>
            <person name="LaButti K."/>
            <person name="Lipzen A."/>
            <person name="Lombard V."/>
            <person name="Magnuson J."/>
            <person name="Maillard F."/>
            <person name="Morin E."/>
            <person name="Murat C."/>
            <person name="Nolan M."/>
            <person name="Ohm R."/>
            <person name="Pangilinan J."/>
            <person name="Pereira M."/>
            <person name="Perotto S."/>
            <person name="Peter M."/>
            <person name="Riley R."/>
            <person name="Sitrit Y."/>
            <person name="Stielow B."/>
            <person name="Szollosi G."/>
            <person name="Zifcakova L."/>
            <person name="Stursova M."/>
            <person name="Spatafora J.W."/>
            <person name="Tedersoo L."/>
            <person name="Vaario L.-M."/>
            <person name="Yamada A."/>
            <person name="Yan M."/>
            <person name="Wang P."/>
            <person name="Xu J."/>
            <person name="Bruns T."/>
            <person name="Baldrian P."/>
            <person name="Vilgalys R."/>
            <person name="Henrissat B."/>
            <person name="Grigoriev I.V."/>
            <person name="Hibbett D."/>
            <person name="Nagy L.G."/>
            <person name="Martin F.M."/>
        </authorList>
    </citation>
    <scope>NUCLEOTIDE SEQUENCE</scope>
    <source>
        <strain evidence="6">Prilba</strain>
    </source>
</reference>
<dbReference type="GO" id="GO:0005829">
    <property type="term" value="C:cytosol"/>
    <property type="evidence" value="ECO:0007669"/>
    <property type="project" value="TreeGrafter"/>
</dbReference>
<reference evidence="6" key="2">
    <citation type="journal article" date="2020" name="Nat. Commun.">
        <title>Large-scale genome sequencing of mycorrhizal fungi provides insights into the early evolution of symbiotic traits.</title>
        <authorList>
            <person name="Miyauchi S."/>
            <person name="Kiss E."/>
            <person name="Kuo A."/>
            <person name="Drula E."/>
            <person name="Kohler A."/>
            <person name="Sanchez-Garcia M."/>
            <person name="Morin E."/>
            <person name="Andreopoulos B."/>
            <person name="Barry K.W."/>
            <person name="Bonito G."/>
            <person name="Buee M."/>
            <person name="Carver A."/>
            <person name="Chen C."/>
            <person name="Cichocki N."/>
            <person name="Clum A."/>
            <person name="Culley D."/>
            <person name="Crous P.W."/>
            <person name="Fauchery L."/>
            <person name="Girlanda M."/>
            <person name="Hayes R.D."/>
            <person name="Keri Z."/>
            <person name="LaButti K."/>
            <person name="Lipzen A."/>
            <person name="Lombard V."/>
            <person name="Magnuson J."/>
            <person name="Maillard F."/>
            <person name="Murat C."/>
            <person name="Nolan M."/>
            <person name="Ohm R.A."/>
            <person name="Pangilinan J."/>
            <person name="Pereira M.F."/>
            <person name="Perotto S."/>
            <person name="Peter M."/>
            <person name="Pfister S."/>
            <person name="Riley R."/>
            <person name="Sitrit Y."/>
            <person name="Stielow J.B."/>
            <person name="Szollosi G."/>
            <person name="Zifcakova L."/>
            <person name="Stursova M."/>
            <person name="Spatafora J.W."/>
            <person name="Tedersoo L."/>
            <person name="Vaario L.M."/>
            <person name="Yamada A."/>
            <person name="Yan M."/>
            <person name="Wang P."/>
            <person name="Xu J."/>
            <person name="Bruns T."/>
            <person name="Baldrian P."/>
            <person name="Vilgalys R."/>
            <person name="Dunand C."/>
            <person name="Henrissat B."/>
            <person name="Grigoriev I.V."/>
            <person name="Hibbett D."/>
            <person name="Nagy L.G."/>
            <person name="Martin F.M."/>
        </authorList>
    </citation>
    <scope>NUCLEOTIDE SEQUENCE</scope>
    <source>
        <strain evidence="6">Prilba</strain>
    </source>
</reference>
<dbReference type="SMART" id="SM01158">
    <property type="entry name" value="DUF1741"/>
    <property type="match status" value="1"/>
</dbReference>
<dbReference type="GO" id="GO:0016020">
    <property type="term" value="C:membrane"/>
    <property type="evidence" value="ECO:0007669"/>
    <property type="project" value="UniProtKB-SubCell"/>
</dbReference>
<keyword evidence="2" id="KW-0812">Transmembrane</keyword>
<evidence type="ECO:0000256" key="2">
    <source>
        <dbReference type="ARBA" id="ARBA00022692"/>
    </source>
</evidence>
<dbReference type="EMBL" id="WHVB01000006">
    <property type="protein sequence ID" value="KAF8482006.1"/>
    <property type="molecule type" value="Genomic_DNA"/>
</dbReference>
<keyword evidence="7" id="KW-1185">Reference proteome</keyword>
<dbReference type="PANTHER" id="PTHR13608:SF3">
    <property type="entry name" value="ARMADILLO-LIKE HELICAL DOMAIN-CONTAINING PROTEIN 3"/>
    <property type="match status" value="1"/>
</dbReference>
<dbReference type="AlphaFoldDB" id="A0A9P5TAW9"/>
<feature type="domain" description="Armadillo-like helical" evidence="5">
    <location>
        <begin position="334"/>
        <end position="560"/>
    </location>
</feature>